<dbReference type="EMBL" id="GL377308">
    <property type="protein sequence ID" value="EFI95874.1"/>
    <property type="molecule type" value="Genomic_DNA"/>
</dbReference>
<evidence type="ECO:0000256" key="1">
    <source>
        <dbReference type="SAM" id="MobiDB-lite"/>
    </source>
</evidence>
<dbReference type="VEuPathDB" id="FungiDB:SCHCODRAFT_02630273"/>
<feature type="region of interest" description="Disordered" evidence="1">
    <location>
        <begin position="497"/>
        <end position="523"/>
    </location>
</feature>
<feature type="compositionally biased region" description="Basic and acidic residues" evidence="1">
    <location>
        <begin position="501"/>
        <end position="523"/>
    </location>
</feature>
<feature type="non-terminal residue" evidence="2">
    <location>
        <position position="523"/>
    </location>
</feature>
<sequence>MAPKLKFKVKEYKPPSDAVFLVVVNPWGQDGITHKTSQTGFHNNLGAWLEIASGMRPTALYYQGTHAEVIVEFPISVTLEKLLGDHLLEEIFNIPGLPGASFIYPYNFKNQGHPERKQWVEALFTYQAIPRDFPIRQPYPPPHRPLSKPVTHHSGILASVPEAHWARVEGARKEWEEAVRRERAEREERMRKERAEREAEMKREKEERARQAEDFLRGVQEEAEQREQEERERGEMEEAERRVSVRLVPIGALRHAELNAMRQEFQHYERPAQLNGAPANQPPPAQVKSEPGVKRDPYEEEDEYARNLWPTPAEDNEDVKPNLAELDRAIKGEPDVKQEEGLVKQEDRGTSMADGGVSDEWRALYSGLEMPSAPSQGGEASGSRVKEEGRDAFVKEERRDGSFQSERSSFVKEERRPDPDLARAVASLPPDLRDGRYSSDSRASSAGVKQEYGSPSRSVKEEPREWGGEFAKRQLLIRTSIFLTLTPEVRLVMACQSCNPPKRDRSGGREQGNRKRVKADDYF</sequence>
<dbReference type="InParanoid" id="D8QAQ4"/>
<feature type="compositionally biased region" description="Basic and acidic residues" evidence="1">
    <location>
        <begin position="325"/>
        <end position="349"/>
    </location>
</feature>
<dbReference type="eggNOG" id="ENOG502T1NW">
    <property type="taxonomic scope" value="Eukaryota"/>
</dbReference>
<feature type="region of interest" description="Disordered" evidence="1">
    <location>
        <begin position="273"/>
        <end position="466"/>
    </location>
</feature>
<dbReference type="HOGENOM" id="CLU_520885_0_0_1"/>
<evidence type="ECO:0000313" key="3">
    <source>
        <dbReference type="Proteomes" id="UP000007431"/>
    </source>
</evidence>
<feature type="compositionally biased region" description="Basic and acidic residues" evidence="1">
    <location>
        <begin position="384"/>
        <end position="401"/>
    </location>
</feature>
<name>D8QAQ4_SCHCM</name>
<dbReference type="Proteomes" id="UP000007431">
    <property type="component" value="Unassembled WGS sequence"/>
</dbReference>
<protein>
    <submittedName>
        <fullName evidence="2">Uncharacterized protein</fullName>
    </submittedName>
</protein>
<gene>
    <name evidence="2" type="ORF">SCHCODRAFT_110992</name>
</gene>
<evidence type="ECO:0000313" key="2">
    <source>
        <dbReference type="EMBL" id="EFI95874.1"/>
    </source>
</evidence>
<feature type="compositionally biased region" description="Basic and acidic residues" evidence="1">
    <location>
        <begin position="409"/>
        <end position="421"/>
    </location>
</feature>
<keyword evidence="3" id="KW-1185">Reference proteome</keyword>
<organism evidence="3">
    <name type="scientific">Schizophyllum commune (strain H4-8 / FGSC 9210)</name>
    <name type="common">Split gill fungus</name>
    <dbReference type="NCBI Taxonomy" id="578458"/>
    <lineage>
        <taxon>Eukaryota</taxon>
        <taxon>Fungi</taxon>
        <taxon>Dikarya</taxon>
        <taxon>Basidiomycota</taxon>
        <taxon>Agaricomycotina</taxon>
        <taxon>Agaricomycetes</taxon>
        <taxon>Agaricomycetidae</taxon>
        <taxon>Agaricales</taxon>
        <taxon>Schizophyllaceae</taxon>
        <taxon>Schizophyllum</taxon>
    </lineage>
</organism>
<reference evidence="2 3" key="1">
    <citation type="journal article" date="2010" name="Nat. Biotechnol.">
        <title>Genome sequence of the model mushroom Schizophyllum commune.</title>
        <authorList>
            <person name="Ohm R.A."/>
            <person name="de Jong J.F."/>
            <person name="Lugones L.G."/>
            <person name="Aerts A."/>
            <person name="Kothe E."/>
            <person name="Stajich J.E."/>
            <person name="de Vries R.P."/>
            <person name="Record E."/>
            <person name="Levasseur A."/>
            <person name="Baker S.E."/>
            <person name="Bartholomew K.A."/>
            <person name="Coutinho P.M."/>
            <person name="Erdmann S."/>
            <person name="Fowler T.J."/>
            <person name="Gathman A.C."/>
            <person name="Lombard V."/>
            <person name="Henrissat B."/>
            <person name="Knabe N."/>
            <person name="Kuees U."/>
            <person name="Lilly W.W."/>
            <person name="Lindquist E."/>
            <person name="Lucas S."/>
            <person name="Magnuson J.K."/>
            <person name="Piumi F."/>
            <person name="Raudaskoski M."/>
            <person name="Salamov A."/>
            <person name="Schmutz J."/>
            <person name="Schwarze F.W.M.R."/>
            <person name="vanKuyk P.A."/>
            <person name="Horton J.S."/>
            <person name="Grigoriev I.V."/>
            <person name="Woesten H.A.B."/>
        </authorList>
    </citation>
    <scope>NUCLEOTIDE SEQUENCE [LARGE SCALE GENOMIC DNA]</scope>
    <source>
        <strain evidence="3">H4-8 / FGSC 9210</strain>
    </source>
</reference>
<dbReference type="OMA" id="NIMINWD"/>
<proteinExistence type="predicted"/>
<accession>D8QAQ4</accession>
<feature type="region of interest" description="Disordered" evidence="1">
    <location>
        <begin position="183"/>
        <end position="241"/>
    </location>
</feature>
<dbReference type="AlphaFoldDB" id="D8QAQ4"/>